<dbReference type="Pfam" id="PF00071">
    <property type="entry name" value="Ras"/>
    <property type="match status" value="1"/>
</dbReference>
<dbReference type="InterPro" id="IPR001806">
    <property type="entry name" value="Small_GTPase"/>
</dbReference>
<dbReference type="AlphaFoldDB" id="A0A851NHC0"/>
<gene>
    <name evidence="3" type="primary">Rasef_0</name>
    <name evidence="3" type="ORF">PENPIL_R15318</name>
</gene>
<evidence type="ECO:0000256" key="1">
    <source>
        <dbReference type="ARBA" id="ARBA00022741"/>
    </source>
</evidence>
<sequence>TDSPGCRYHSIAQSYFRKAHSVLLLYDISNQSSFLSIRHWIEDIKAHNCLFCETSAKDGTNVVEAVLHLTRVVKRTAALGSSARLDLSIPPPQVAAGCCTA</sequence>
<feature type="non-terminal residue" evidence="3">
    <location>
        <position position="1"/>
    </location>
</feature>
<dbReference type="GO" id="GO:0003924">
    <property type="term" value="F:GTPase activity"/>
    <property type="evidence" value="ECO:0007669"/>
    <property type="project" value="InterPro"/>
</dbReference>
<evidence type="ECO:0000313" key="3">
    <source>
        <dbReference type="EMBL" id="NXC41556.1"/>
    </source>
</evidence>
<protein>
    <submittedName>
        <fullName evidence="3">RASEF protein</fullName>
    </submittedName>
</protein>
<evidence type="ECO:0000256" key="2">
    <source>
        <dbReference type="ARBA" id="ARBA00023134"/>
    </source>
</evidence>
<evidence type="ECO:0000313" key="4">
    <source>
        <dbReference type="Proteomes" id="UP000613066"/>
    </source>
</evidence>
<reference evidence="3" key="1">
    <citation type="submission" date="2019-09" db="EMBL/GenBank/DDBJ databases">
        <title>Bird 10,000 Genomes (B10K) Project - Family phase.</title>
        <authorList>
            <person name="Zhang G."/>
        </authorList>
    </citation>
    <scope>NUCLEOTIDE SEQUENCE</scope>
    <source>
        <strain evidence="3">B10K-DU-001-08</strain>
        <tissue evidence="3">Muscle</tissue>
    </source>
</reference>
<dbReference type="OrthoDB" id="9989112at2759"/>
<dbReference type="InterPro" id="IPR050227">
    <property type="entry name" value="Rab"/>
</dbReference>
<comment type="caution">
    <text evidence="3">The sequence shown here is derived from an EMBL/GenBank/DDBJ whole genome shotgun (WGS) entry which is preliminary data.</text>
</comment>
<dbReference type="SUPFAM" id="SSF52540">
    <property type="entry name" value="P-loop containing nucleoside triphosphate hydrolases"/>
    <property type="match status" value="1"/>
</dbReference>
<dbReference type="Proteomes" id="UP000613066">
    <property type="component" value="Unassembled WGS sequence"/>
</dbReference>
<dbReference type="InterPro" id="IPR027417">
    <property type="entry name" value="P-loop_NTPase"/>
</dbReference>
<dbReference type="PANTHER" id="PTHR47977">
    <property type="entry name" value="RAS-RELATED PROTEIN RAB"/>
    <property type="match status" value="1"/>
</dbReference>
<name>A0A851NHC0_9GALL</name>
<dbReference type="SMART" id="SM00175">
    <property type="entry name" value="RAB"/>
    <property type="match status" value="1"/>
</dbReference>
<accession>A0A851NHC0</accession>
<proteinExistence type="predicted"/>
<organism evidence="3 4">
    <name type="scientific">Penelope pileata</name>
    <dbReference type="NCBI Taxonomy" id="1118817"/>
    <lineage>
        <taxon>Eukaryota</taxon>
        <taxon>Metazoa</taxon>
        <taxon>Chordata</taxon>
        <taxon>Craniata</taxon>
        <taxon>Vertebrata</taxon>
        <taxon>Euteleostomi</taxon>
        <taxon>Archelosauria</taxon>
        <taxon>Archosauria</taxon>
        <taxon>Dinosauria</taxon>
        <taxon>Saurischia</taxon>
        <taxon>Theropoda</taxon>
        <taxon>Coelurosauria</taxon>
        <taxon>Aves</taxon>
        <taxon>Neognathae</taxon>
        <taxon>Galloanserae</taxon>
        <taxon>Galliformes</taxon>
        <taxon>Cracidae</taxon>
        <taxon>Penelope</taxon>
    </lineage>
</organism>
<feature type="non-terminal residue" evidence="3">
    <location>
        <position position="101"/>
    </location>
</feature>
<keyword evidence="4" id="KW-1185">Reference proteome</keyword>
<dbReference type="PROSITE" id="PS51419">
    <property type="entry name" value="RAB"/>
    <property type="match status" value="1"/>
</dbReference>
<dbReference type="Gene3D" id="3.40.50.300">
    <property type="entry name" value="P-loop containing nucleotide triphosphate hydrolases"/>
    <property type="match status" value="1"/>
</dbReference>
<keyword evidence="1" id="KW-0547">Nucleotide-binding</keyword>
<dbReference type="EMBL" id="WBMW01001871">
    <property type="protein sequence ID" value="NXC41556.1"/>
    <property type="molecule type" value="Genomic_DNA"/>
</dbReference>
<keyword evidence="2" id="KW-0342">GTP-binding</keyword>
<dbReference type="GO" id="GO:0005525">
    <property type="term" value="F:GTP binding"/>
    <property type="evidence" value="ECO:0007669"/>
    <property type="project" value="UniProtKB-KW"/>
</dbReference>